<dbReference type="InterPro" id="IPR016024">
    <property type="entry name" value="ARM-type_fold"/>
</dbReference>
<evidence type="ECO:0008006" key="2">
    <source>
        <dbReference type="Google" id="ProtNLM"/>
    </source>
</evidence>
<accession>A0A0F9SEB0</accession>
<evidence type="ECO:0000313" key="1">
    <source>
        <dbReference type="EMBL" id="KKN35306.1"/>
    </source>
</evidence>
<dbReference type="Gene3D" id="1.25.10.10">
    <property type="entry name" value="Leucine-rich Repeat Variant"/>
    <property type="match status" value="1"/>
</dbReference>
<dbReference type="Pfam" id="PF13646">
    <property type="entry name" value="HEAT_2"/>
    <property type="match status" value="1"/>
</dbReference>
<organism evidence="1">
    <name type="scientific">marine sediment metagenome</name>
    <dbReference type="NCBI Taxonomy" id="412755"/>
    <lineage>
        <taxon>unclassified sequences</taxon>
        <taxon>metagenomes</taxon>
        <taxon>ecological metagenomes</taxon>
    </lineage>
</organism>
<dbReference type="SMART" id="SM00567">
    <property type="entry name" value="EZ_HEAT"/>
    <property type="match status" value="2"/>
</dbReference>
<sequence>MDEKNQTETYNMLISTLFREKSWEQRANAAQQIGYIADGRATNLLVKALNSEKDSVVINRIIEALGRIKDSKATMPIVKFLQDELEKAEQDRNRLFVIIESLMKIGDKRSLSQLGILHKSCETDIKELTEKAFDCIDPDWKENIKKL</sequence>
<name>A0A0F9SEB0_9ZZZZ</name>
<gene>
    <name evidence="1" type="ORF">LCGC14_0785010</name>
</gene>
<dbReference type="InterPro" id="IPR004155">
    <property type="entry name" value="PBS_lyase_HEAT"/>
</dbReference>
<dbReference type="AlphaFoldDB" id="A0A0F9SEB0"/>
<protein>
    <recommendedName>
        <fullName evidence="2">HEAT repeat domain-containing protein</fullName>
    </recommendedName>
</protein>
<dbReference type="SUPFAM" id="SSF48371">
    <property type="entry name" value="ARM repeat"/>
    <property type="match status" value="1"/>
</dbReference>
<proteinExistence type="predicted"/>
<comment type="caution">
    <text evidence="1">The sequence shown here is derived from an EMBL/GenBank/DDBJ whole genome shotgun (WGS) entry which is preliminary data.</text>
</comment>
<dbReference type="InterPro" id="IPR011989">
    <property type="entry name" value="ARM-like"/>
</dbReference>
<dbReference type="EMBL" id="LAZR01002047">
    <property type="protein sequence ID" value="KKN35306.1"/>
    <property type="molecule type" value="Genomic_DNA"/>
</dbReference>
<reference evidence="1" key="1">
    <citation type="journal article" date="2015" name="Nature">
        <title>Complex archaea that bridge the gap between prokaryotes and eukaryotes.</title>
        <authorList>
            <person name="Spang A."/>
            <person name="Saw J.H."/>
            <person name="Jorgensen S.L."/>
            <person name="Zaremba-Niedzwiedzka K."/>
            <person name="Martijn J."/>
            <person name="Lind A.E."/>
            <person name="van Eijk R."/>
            <person name="Schleper C."/>
            <person name="Guy L."/>
            <person name="Ettema T.J."/>
        </authorList>
    </citation>
    <scope>NUCLEOTIDE SEQUENCE</scope>
</reference>